<evidence type="ECO:0000313" key="2">
    <source>
        <dbReference type="Proteomes" id="UP001571980"/>
    </source>
</evidence>
<evidence type="ECO:0000313" key="1">
    <source>
        <dbReference type="EMBL" id="MFA4805090.1"/>
    </source>
</evidence>
<protein>
    <submittedName>
        <fullName evidence="1">Uncharacterized protein</fullName>
    </submittedName>
</protein>
<sequence>MIRLRDDPIAKIKPADIMISKVLTDDEIREVVTHPQIAENIIKHKNELPIYSLVGVVVVKDDTDKFGAKYNFYPAFYRFHIDDLWVNGGLKERVPMVYIDESKVLKFFYDLVTYAQDRKAEFALGFKHAMLGLEEYLTSLLKGEDTPPYTSVLIGDARRVFLYPDQGFLLKRLREHNSIAEAINATVADYRDFILKAISENESAGEFAHPEAIEAITSDEWLEAEVEQLYLTVAYFIIAGVIKPPAFYKPKDPPVLKVVNFIYRLNGFGEL</sequence>
<dbReference type="EMBL" id="JARRIG010000007">
    <property type="protein sequence ID" value="MFA4805090.1"/>
    <property type="molecule type" value="Genomic_DNA"/>
</dbReference>
<proteinExistence type="predicted"/>
<name>A0ABV4T5Y1_9EURY</name>
<dbReference type="RefSeq" id="WP_372824408.1">
    <property type="nucleotide sequence ID" value="NZ_JARRIG010000007.1"/>
</dbReference>
<organism evidence="1 2">
    <name type="scientific">Pyrococcus kukulkanii</name>
    <dbReference type="NCBI Taxonomy" id="1609559"/>
    <lineage>
        <taxon>Archaea</taxon>
        <taxon>Methanobacteriati</taxon>
        <taxon>Methanobacteriota</taxon>
        <taxon>Thermococci</taxon>
        <taxon>Thermococcales</taxon>
        <taxon>Thermococcaceae</taxon>
        <taxon>Pyrococcus</taxon>
    </lineage>
</organism>
<comment type="caution">
    <text evidence="1">The sequence shown here is derived from an EMBL/GenBank/DDBJ whole genome shotgun (WGS) entry which is preliminary data.</text>
</comment>
<dbReference type="Proteomes" id="UP001571980">
    <property type="component" value="Unassembled WGS sequence"/>
</dbReference>
<accession>A0ABV4T5Y1</accession>
<gene>
    <name evidence="1" type="ORF">P8X34_10180</name>
</gene>
<reference evidence="1 2" key="1">
    <citation type="submission" date="2023-03" db="EMBL/GenBank/DDBJ databases">
        <title>Speciation in Pyrococcus: adaptation to high temperature as a mechanism.</title>
        <authorList>
            <person name="Gu J."/>
        </authorList>
    </citation>
    <scope>NUCLEOTIDE SEQUENCE [LARGE SCALE GENOMIC DNA]</scope>
    <source>
        <strain evidence="1 2">LMOA34</strain>
    </source>
</reference>
<keyword evidence="2" id="KW-1185">Reference proteome</keyword>